<reference evidence="1" key="1">
    <citation type="submission" date="2019-10" db="EMBL/GenBank/DDBJ databases">
        <title>Conservation and host-specific expression of non-tandemly repeated heterogenous ribosome RNA gene in arbuscular mycorrhizal fungi.</title>
        <authorList>
            <person name="Maeda T."/>
            <person name="Kobayashi Y."/>
            <person name="Nakagawa T."/>
            <person name="Ezawa T."/>
            <person name="Yamaguchi K."/>
            <person name="Bino T."/>
            <person name="Nishimoto Y."/>
            <person name="Shigenobu S."/>
            <person name="Kawaguchi M."/>
        </authorList>
    </citation>
    <scope>NUCLEOTIDE SEQUENCE</scope>
    <source>
        <strain evidence="1">HR1</strain>
    </source>
</reference>
<dbReference type="AlphaFoldDB" id="A0A8H3L4D4"/>
<name>A0A8H3L4D4_9GLOM</name>
<proteinExistence type="predicted"/>
<comment type="caution">
    <text evidence="1">The sequence shown here is derived from an EMBL/GenBank/DDBJ whole genome shotgun (WGS) entry which is preliminary data.</text>
</comment>
<evidence type="ECO:0000313" key="2">
    <source>
        <dbReference type="Proteomes" id="UP000615446"/>
    </source>
</evidence>
<protein>
    <submittedName>
        <fullName evidence="1">Uncharacterized protein</fullName>
    </submittedName>
</protein>
<gene>
    <name evidence="1" type="ORF">RCL2_000630300</name>
</gene>
<dbReference type="Proteomes" id="UP000615446">
    <property type="component" value="Unassembled WGS sequence"/>
</dbReference>
<accession>A0A8H3L4D4</accession>
<evidence type="ECO:0000313" key="1">
    <source>
        <dbReference type="EMBL" id="GES78989.1"/>
    </source>
</evidence>
<organism evidence="1 2">
    <name type="scientific">Rhizophagus clarus</name>
    <dbReference type="NCBI Taxonomy" id="94130"/>
    <lineage>
        <taxon>Eukaryota</taxon>
        <taxon>Fungi</taxon>
        <taxon>Fungi incertae sedis</taxon>
        <taxon>Mucoromycota</taxon>
        <taxon>Glomeromycotina</taxon>
        <taxon>Glomeromycetes</taxon>
        <taxon>Glomerales</taxon>
        <taxon>Glomeraceae</taxon>
        <taxon>Rhizophagus</taxon>
    </lineage>
</organism>
<dbReference type="EMBL" id="BLAL01000043">
    <property type="protein sequence ID" value="GES78989.1"/>
    <property type="molecule type" value="Genomic_DNA"/>
</dbReference>
<sequence>MFFDFVFGCIKFLFSGCLKHCPVAEILIASVVAPIITHDGFHPLILKIPKLFLSKWHPSQDLNTNPFSKSLLTCIKCVARQKA</sequence>